<reference evidence="3" key="1">
    <citation type="journal article" date="2015" name="PLoS Genet.">
        <title>Genome Sequence and Transcriptome Analyses of Chrysochromulina tobin: Metabolic Tools for Enhanced Algal Fitness in the Prominent Order Prymnesiales (Haptophyceae).</title>
        <authorList>
            <person name="Hovde B.T."/>
            <person name="Deodato C.R."/>
            <person name="Hunsperger H.M."/>
            <person name="Ryken S.A."/>
            <person name="Yost W."/>
            <person name="Jha R.K."/>
            <person name="Patterson J."/>
            <person name="Monnat R.J. Jr."/>
            <person name="Barlow S.B."/>
            <person name="Starkenburg S.R."/>
            <person name="Cattolico R.A."/>
        </authorList>
    </citation>
    <scope>NUCLEOTIDE SEQUENCE</scope>
    <source>
        <strain evidence="3">CCMP291</strain>
    </source>
</reference>
<dbReference type="EMBL" id="JWZX01000770">
    <property type="protein sequence ID" value="KOO35732.1"/>
    <property type="molecule type" value="Genomic_DNA"/>
</dbReference>
<organism evidence="2 3">
    <name type="scientific">Chrysochromulina tobinii</name>
    <dbReference type="NCBI Taxonomy" id="1460289"/>
    <lineage>
        <taxon>Eukaryota</taxon>
        <taxon>Haptista</taxon>
        <taxon>Haptophyta</taxon>
        <taxon>Prymnesiophyceae</taxon>
        <taxon>Prymnesiales</taxon>
        <taxon>Chrysochromulinaceae</taxon>
        <taxon>Chrysochromulina</taxon>
    </lineage>
</organism>
<proteinExistence type="predicted"/>
<sequence>MFRWHSTVIEPSRGGGTSLGTSSGAFSPPKAEAAPTMDEKVIREAFARINMVGEVAERKPDGTLAKPSAFLKTVEEKAGVRFGPQGGGTLLAIVDRRRPTMDEVRMCVLMPGSAIVGLPQPMARSGRGLGHLMQSSTDGRGGRGGQPPPMGGRGGGRGALGLGGRGVRHSSSGLNAPPAAMEFREKFVAGPRR</sequence>
<feature type="region of interest" description="Disordered" evidence="1">
    <location>
        <begin position="126"/>
        <end position="193"/>
    </location>
</feature>
<comment type="caution">
    <text evidence="2">The sequence shown here is derived from an EMBL/GenBank/DDBJ whole genome shotgun (WGS) entry which is preliminary data.</text>
</comment>
<evidence type="ECO:0000256" key="1">
    <source>
        <dbReference type="SAM" id="MobiDB-lite"/>
    </source>
</evidence>
<keyword evidence="3" id="KW-1185">Reference proteome</keyword>
<accession>A0A0M0KAU3</accession>
<evidence type="ECO:0000313" key="2">
    <source>
        <dbReference type="EMBL" id="KOO35732.1"/>
    </source>
</evidence>
<evidence type="ECO:0000313" key="3">
    <source>
        <dbReference type="Proteomes" id="UP000037460"/>
    </source>
</evidence>
<feature type="region of interest" description="Disordered" evidence="1">
    <location>
        <begin position="1"/>
        <end position="32"/>
    </location>
</feature>
<dbReference type="Proteomes" id="UP000037460">
    <property type="component" value="Unassembled WGS sequence"/>
</dbReference>
<feature type="compositionally biased region" description="Gly residues" evidence="1">
    <location>
        <begin position="151"/>
        <end position="165"/>
    </location>
</feature>
<name>A0A0M0KAU3_9EUKA</name>
<protein>
    <submittedName>
        <fullName evidence="2">Uncharacterized protein</fullName>
    </submittedName>
</protein>
<dbReference type="AlphaFoldDB" id="A0A0M0KAU3"/>
<gene>
    <name evidence="2" type="ORF">Ctob_015973</name>
</gene>